<dbReference type="Proteomes" id="UP001519460">
    <property type="component" value="Unassembled WGS sequence"/>
</dbReference>
<reference evidence="1 2" key="1">
    <citation type="journal article" date="2023" name="Sci. Data">
        <title>Genome assembly of the Korean intertidal mud-creeper Batillaria attramentaria.</title>
        <authorList>
            <person name="Patra A.K."/>
            <person name="Ho P.T."/>
            <person name="Jun S."/>
            <person name="Lee S.J."/>
            <person name="Kim Y."/>
            <person name="Won Y.J."/>
        </authorList>
    </citation>
    <scope>NUCLEOTIDE SEQUENCE [LARGE SCALE GENOMIC DNA]</scope>
    <source>
        <strain evidence="1">Wonlab-2016</strain>
    </source>
</reference>
<evidence type="ECO:0000313" key="2">
    <source>
        <dbReference type="Proteomes" id="UP001519460"/>
    </source>
</evidence>
<proteinExistence type="predicted"/>
<keyword evidence="2" id="KW-1185">Reference proteome</keyword>
<accession>A0ABD0LNA6</accession>
<sequence length="91" mass="9974">MREERVYNASAKKIIKLGADSEIALQAVFAGHQKWCVGQSRTLQRRENVSRGDNALPGAMIAPWGLVNQVVGRARGRDGSALRCCFDQSCV</sequence>
<protein>
    <submittedName>
        <fullName evidence="1">Uncharacterized protein</fullName>
    </submittedName>
</protein>
<gene>
    <name evidence="1" type="ORF">BaRGS_00008406</name>
</gene>
<comment type="caution">
    <text evidence="1">The sequence shown here is derived from an EMBL/GenBank/DDBJ whole genome shotgun (WGS) entry which is preliminary data.</text>
</comment>
<name>A0ABD0LNA6_9CAEN</name>
<organism evidence="1 2">
    <name type="scientific">Batillaria attramentaria</name>
    <dbReference type="NCBI Taxonomy" id="370345"/>
    <lineage>
        <taxon>Eukaryota</taxon>
        <taxon>Metazoa</taxon>
        <taxon>Spiralia</taxon>
        <taxon>Lophotrochozoa</taxon>
        <taxon>Mollusca</taxon>
        <taxon>Gastropoda</taxon>
        <taxon>Caenogastropoda</taxon>
        <taxon>Sorbeoconcha</taxon>
        <taxon>Cerithioidea</taxon>
        <taxon>Batillariidae</taxon>
        <taxon>Batillaria</taxon>
    </lineage>
</organism>
<dbReference type="AlphaFoldDB" id="A0ABD0LNA6"/>
<dbReference type="EMBL" id="JACVVK020000037">
    <property type="protein sequence ID" value="KAK7500499.1"/>
    <property type="molecule type" value="Genomic_DNA"/>
</dbReference>
<evidence type="ECO:0000313" key="1">
    <source>
        <dbReference type="EMBL" id="KAK7500499.1"/>
    </source>
</evidence>